<dbReference type="Proteomes" id="UP001159427">
    <property type="component" value="Unassembled WGS sequence"/>
</dbReference>
<protein>
    <submittedName>
        <fullName evidence="1">Uncharacterized protein</fullName>
    </submittedName>
</protein>
<gene>
    <name evidence="1" type="ORF">PEVE_00006091</name>
</gene>
<evidence type="ECO:0000313" key="2">
    <source>
        <dbReference type="Proteomes" id="UP001159427"/>
    </source>
</evidence>
<proteinExistence type="predicted"/>
<dbReference type="EMBL" id="CALNXI010001393">
    <property type="protein sequence ID" value="CAH3167558.1"/>
    <property type="molecule type" value="Genomic_DNA"/>
</dbReference>
<comment type="caution">
    <text evidence="1">The sequence shown here is derived from an EMBL/GenBank/DDBJ whole genome shotgun (WGS) entry which is preliminary data.</text>
</comment>
<name>A0ABN8QRY8_9CNID</name>
<reference evidence="1 2" key="1">
    <citation type="submission" date="2022-05" db="EMBL/GenBank/DDBJ databases">
        <authorList>
            <consortium name="Genoscope - CEA"/>
            <person name="William W."/>
        </authorList>
    </citation>
    <scope>NUCLEOTIDE SEQUENCE [LARGE SCALE GENOMIC DNA]</scope>
</reference>
<accession>A0ABN8QRY8</accession>
<sequence length="102" mass="11606">MVSSRPELSVLTNLRFRDPGHFKAGMLHESFPVWQLLLADYSCVVDLLEILRDGVREENFFTPFRGDLKGQFHHAQTPPSIQIKNAATCAQFADFISDTIVR</sequence>
<keyword evidence="2" id="KW-1185">Reference proteome</keyword>
<organism evidence="1 2">
    <name type="scientific">Porites evermanni</name>
    <dbReference type="NCBI Taxonomy" id="104178"/>
    <lineage>
        <taxon>Eukaryota</taxon>
        <taxon>Metazoa</taxon>
        <taxon>Cnidaria</taxon>
        <taxon>Anthozoa</taxon>
        <taxon>Hexacorallia</taxon>
        <taxon>Scleractinia</taxon>
        <taxon>Fungiina</taxon>
        <taxon>Poritidae</taxon>
        <taxon>Porites</taxon>
    </lineage>
</organism>
<evidence type="ECO:0000313" key="1">
    <source>
        <dbReference type="EMBL" id="CAH3167558.1"/>
    </source>
</evidence>